<gene>
    <name evidence="4" type="ORF">CX676_08335</name>
</gene>
<feature type="domain" description="Response regulatory" evidence="3">
    <location>
        <begin position="6"/>
        <end position="122"/>
    </location>
</feature>
<dbReference type="SMART" id="SM00448">
    <property type="entry name" value="REC"/>
    <property type="match status" value="1"/>
</dbReference>
<dbReference type="AlphaFoldDB" id="A0A2H5EXY9"/>
<dbReference type="PANTHER" id="PTHR44591:SF3">
    <property type="entry name" value="RESPONSE REGULATORY DOMAIN-CONTAINING PROTEIN"/>
    <property type="match status" value="1"/>
</dbReference>
<dbReference type="PANTHER" id="PTHR44591">
    <property type="entry name" value="STRESS RESPONSE REGULATOR PROTEIN 1"/>
    <property type="match status" value="1"/>
</dbReference>
<reference evidence="4 5" key="1">
    <citation type="journal article" date="2013" name="Antonie Van Leeuwenhoek">
        <title>Paracoccus zhejiangensis sp. nov., isolated from activated sludge in wastewater-treatment system.</title>
        <authorList>
            <person name="Wu Z.G."/>
            <person name="Zhang D.F."/>
            <person name="Liu Y.L."/>
            <person name="Wang F."/>
            <person name="Jiang X."/>
            <person name="Li C."/>
            <person name="Li S.P."/>
            <person name="Hong Q."/>
            <person name="Li W.J."/>
        </authorList>
    </citation>
    <scope>NUCLEOTIDE SEQUENCE [LARGE SCALE GENOMIC DNA]</scope>
    <source>
        <strain evidence="4 5">J6</strain>
    </source>
</reference>
<name>A0A2H5EXY9_9RHOB</name>
<sequence length="123" mass="13657">MSDRTDILLVEDEPNIAEAVRFILSRAGWQVEVIDDGAKAMPAIRTIRPRLVILDLMLPHRSGREILMELRRETDRALAATRVLLLTAQGQAADTARLAEADAALSKPFANDDLRALVQRLMA</sequence>
<dbReference type="EMBL" id="CP025430">
    <property type="protein sequence ID" value="AUH64160.1"/>
    <property type="molecule type" value="Genomic_DNA"/>
</dbReference>
<evidence type="ECO:0000256" key="2">
    <source>
        <dbReference type="PROSITE-ProRule" id="PRU00169"/>
    </source>
</evidence>
<proteinExistence type="predicted"/>
<dbReference type="KEGG" id="pzh:CX676_08335"/>
<dbReference type="PROSITE" id="PS50110">
    <property type="entry name" value="RESPONSE_REGULATORY"/>
    <property type="match status" value="1"/>
</dbReference>
<organism evidence="4 5">
    <name type="scientific">Paracoccus zhejiangensis</name>
    <dbReference type="NCBI Taxonomy" id="1077935"/>
    <lineage>
        <taxon>Bacteria</taxon>
        <taxon>Pseudomonadati</taxon>
        <taxon>Pseudomonadota</taxon>
        <taxon>Alphaproteobacteria</taxon>
        <taxon>Rhodobacterales</taxon>
        <taxon>Paracoccaceae</taxon>
        <taxon>Paracoccus</taxon>
    </lineage>
</organism>
<dbReference type="InterPro" id="IPR001789">
    <property type="entry name" value="Sig_transdc_resp-reg_receiver"/>
</dbReference>
<dbReference type="Proteomes" id="UP000234530">
    <property type="component" value="Chromosome"/>
</dbReference>
<feature type="modified residue" description="4-aspartylphosphate" evidence="2">
    <location>
        <position position="55"/>
    </location>
</feature>
<evidence type="ECO:0000313" key="5">
    <source>
        <dbReference type="Proteomes" id="UP000234530"/>
    </source>
</evidence>
<keyword evidence="5" id="KW-1185">Reference proteome</keyword>
<evidence type="ECO:0000313" key="4">
    <source>
        <dbReference type="EMBL" id="AUH64160.1"/>
    </source>
</evidence>
<evidence type="ECO:0000259" key="3">
    <source>
        <dbReference type="PROSITE" id="PS50110"/>
    </source>
</evidence>
<dbReference type="InterPro" id="IPR011006">
    <property type="entry name" value="CheY-like_superfamily"/>
</dbReference>
<dbReference type="OrthoDB" id="9801602at2"/>
<keyword evidence="1 2" id="KW-0597">Phosphoprotein</keyword>
<dbReference type="SUPFAM" id="SSF52172">
    <property type="entry name" value="CheY-like"/>
    <property type="match status" value="1"/>
</dbReference>
<dbReference type="RefSeq" id="WP_101752198.1">
    <property type="nucleotide sequence ID" value="NZ_CP025430.1"/>
</dbReference>
<protein>
    <submittedName>
        <fullName evidence="4">Two-component system response regulator</fullName>
    </submittedName>
</protein>
<dbReference type="InterPro" id="IPR050595">
    <property type="entry name" value="Bact_response_regulator"/>
</dbReference>
<dbReference type="Gene3D" id="3.40.50.2300">
    <property type="match status" value="1"/>
</dbReference>
<evidence type="ECO:0000256" key="1">
    <source>
        <dbReference type="ARBA" id="ARBA00022553"/>
    </source>
</evidence>
<dbReference type="GO" id="GO:0000160">
    <property type="term" value="P:phosphorelay signal transduction system"/>
    <property type="evidence" value="ECO:0007669"/>
    <property type="project" value="InterPro"/>
</dbReference>
<accession>A0A2H5EXY9</accession>
<dbReference type="Pfam" id="PF00072">
    <property type="entry name" value="Response_reg"/>
    <property type="match status" value="1"/>
</dbReference>